<reference evidence="3 4" key="1">
    <citation type="submission" date="2021-06" db="EMBL/GenBank/DDBJ databases">
        <title>Genome sequence of Babesia caballi.</title>
        <authorList>
            <person name="Yamagishi J."/>
            <person name="Kidaka T."/>
            <person name="Ochi A."/>
        </authorList>
    </citation>
    <scope>NUCLEOTIDE SEQUENCE [LARGE SCALE GENOMIC DNA]</scope>
    <source>
        <strain evidence="3">USDA-D6B2</strain>
    </source>
</reference>
<feature type="compositionally biased region" description="Basic and acidic residues" evidence="1">
    <location>
        <begin position="810"/>
        <end position="819"/>
    </location>
</feature>
<dbReference type="Proteomes" id="UP001497744">
    <property type="component" value="Unassembled WGS sequence"/>
</dbReference>
<name>A0AAV4LM19_BABCB</name>
<feature type="compositionally biased region" description="Polar residues" evidence="1">
    <location>
        <begin position="773"/>
        <end position="788"/>
    </location>
</feature>
<feature type="region of interest" description="Disordered" evidence="1">
    <location>
        <begin position="539"/>
        <end position="566"/>
    </location>
</feature>
<dbReference type="GO" id="GO:0000417">
    <property type="term" value="C:HIR complex"/>
    <property type="evidence" value="ECO:0007669"/>
    <property type="project" value="TreeGrafter"/>
</dbReference>
<dbReference type="GO" id="GO:0000785">
    <property type="term" value="C:chromatin"/>
    <property type="evidence" value="ECO:0007669"/>
    <property type="project" value="TreeGrafter"/>
</dbReference>
<keyword evidence="2" id="KW-1133">Transmembrane helix</keyword>
<dbReference type="GO" id="GO:0006338">
    <property type="term" value="P:chromatin remodeling"/>
    <property type="evidence" value="ECO:0007669"/>
    <property type="project" value="TreeGrafter"/>
</dbReference>
<dbReference type="InterPro" id="IPR036322">
    <property type="entry name" value="WD40_repeat_dom_sf"/>
</dbReference>
<dbReference type="PANTHER" id="PTHR13831:SF0">
    <property type="entry name" value="PROTEIN HIRA"/>
    <property type="match status" value="1"/>
</dbReference>
<keyword evidence="2" id="KW-0472">Membrane</keyword>
<dbReference type="SUPFAM" id="SSF50978">
    <property type="entry name" value="WD40 repeat-like"/>
    <property type="match status" value="1"/>
</dbReference>
<evidence type="ECO:0000313" key="4">
    <source>
        <dbReference type="Proteomes" id="UP001497744"/>
    </source>
</evidence>
<dbReference type="PANTHER" id="PTHR13831">
    <property type="entry name" value="MEMBER OF THE HIR1 FAMILY OF WD-REPEAT PROTEINS"/>
    <property type="match status" value="1"/>
</dbReference>
<dbReference type="InterPro" id="IPR001680">
    <property type="entry name" value="WD40_rpt"/>
</dbReference>
<dbReference type="GeneID" id="94192221"/>
<feature type="compositionally biased region" description="Polar residues" evidence="1">
    <location>
        <begin position="1035"/>
        <end position="1048"/>
    </location>
</feature>
<feature type="compositionally biased region" description="Basic and acidic residues" evidence="1">
    <location>
        <begin position="975"/>
        <end position="987"/>
    </location>
</feature>
<accession>A0AAV4LM19</accession>
<dbReference type="RefSeq" id="XP_067712809.1">
    <property type="nucleotide sequence ID" value="XM_067856708.1"/>
</dbReference>
<feature type="transmembrane region" description="Helical" evidence="2">
    <location>
        <begin position="649"/>
        <end position="668"/>
    </location>
</feature>
<feature type="region of interest" description="Disordered" evidence="1">
    <location>
        <begin position="771"/>
        <end position="857"/>
    </location>
</feature>
<keyword evidence="2" id="KW-0812">Transmembrane</keyword>
<dbReference type="Gene3D" id="2.130.10.10">
    <property type="entry name" value="YVTN repeat-like/Quinoprotein amine dehydrogenase"/>
    <property type="match status" value="3"/>
</dbReference>
<feature type="region of interest" description="Disordered" evidence="1">
    <location>
        <begin position="1294"/>
        <end position="1323"/>
    </location>
</feature>
<feature type="region of interest" description="Disordered" evidence="1">
    <location>
        <begin position="937"/>
        <end position="1056"/>
    </location>
</feature>
<dbReference type="GO" id="GO:0006351">
    <property type="term" value="P:DNA-templated transcription"/>
    <property type="evidence" value="ECO:0007669"/>
    <property type="project" value="InterPro"/>
</dbReference>
<comment type="caution">
    <text evidence="3">The sequence shown here is derived from an EMBL/GenBank/DDBJ whole genome shotgun (WGS) entry which is preliminary data.</text>
</comment>
<keyword evidence="4" id="KW-1185">Reference proteome</keyword>
<gene>
    <name evidence="3" type="ORF">BcabD6B2_01730</name>
</gene>
<proteinExistence type="predicted"/>
<dbReference type="InterPro" id="IPR031120">
    <property type="entry name" value="HIR1-like"/>
</dbReference>
<evidence type="ECO:0000256" key="1">
    <source>
        <dbReference type="SAM" id="MobiDB-lite"/>
    </source>
</evidence>
<feature type="compositionally biased region" description="Low complexity" evidence="1">
    <location>
        <begin position="951"/>
        <end position="974"/>
    </location>
</feature>
<feature type="transmembrane region" description="Helical" evidence="2">
    <location>
        <begin position="620"/>
        <end position="640"/>
    </location>
</feature>
<dbReference type="Pfam" id="PF00400">
    <property type="entry name" value="WD40"/>
    <property type="match status" value="1"/>
</dbReference>
<feature type="transmembrane region" description="Helical" evidence="2">
    <location>
        <begin position="1525"/>
        <end position="1545"/>
    </location>
</feature>
<feature type="region of interest" description="Disordered" evidence="1">
    <location>
        <begin position="112"/>
        <end position="142"/>
    </location>
</feature>
<feature type="region of interest" description="Disordered" evidence="1">
    <location>
        <begin position="1144"/>
        <end position="1176"/>
    </location>
</feature>
<feature type="compositionally biased region" description="Polar residues" evidence="1">
    <location>
        <begin position="884"/>
        <end position="899"/>
    </location>
</feature>
<sequence>MRITRVSHCRGSRGSLSSVDFQPHAQPRTAHRLATAAATDVQIWALWRAEGSAASTAPKCVCLYTFRGHSPFEVATARWSPNGRYVASTDTGGVTHILERCAEESSLLEKSLAAQQPRGSAAPATEQGPTTPSAKETRKFTFKYDGTSSKRSKLLTSPGSGGAANSKRISFDTQSVFREAVKPVTVENSDGNFELWASIQSFRCPSRMGQLFDLSWAPDNRSIVGGGLNGQVAVFDIFTKQVVARFDVFEGLASDTVPQGRGYVKSVAWDPMTLHVAVQTSDRQISVWRRSPPHPEGSPQKWTFRRVLGDSNLFQKTQSDVFGGSRISWAPNGQLVAFPSAGVSNVNFAACFEVVHADLSRNKELFRGGQLDDRRLQLAYDTAEHCVRPDAMLLRGHRSRVRNVRFSQDLMVADKRGLCKGAAVSDSDRFIFYAQSSDDGIVSIWRFKQSSNWHPVYNNEAQCVCVIEEASDEQSSLEDLAWGNSSKWLAVATSQGGLILVELTEDETATRYRSNWMDGLSIEDAHELRGEFLEKVEQYQSSKGGQSTGEGRAAAHSGSASGAHHSTKQATVNAYARAGGTCAVALSSGWHLYFSRIGSLSKDWYEHYRRGFSLGVSHRFYLEHFAAVSALGVPVGFWLVVELLRALEALGWGLVTFVAALLSCAPYIRYTCLLPSSCTGRYEDGNKHVYRMLPGGGGAVVACGAVETGYFLCTSLCTETVPSWRFAHWRLKTLEDVAADDLLLLVPPPVPVGRGLLGQCTGGYWTAGEHASLSGNSEGGKSSEAQRNSLKRADSHAKGADTTSSAAPNDESRPTHDSTGEAANTQSAGANKENQKPKDGASQASQQVRVRRSKPSEDGSVDIWLKMDYSGVTDLLEEYWASQRGENGDNSTVSRQPGCSSVIRAPPATSIHPIRRRSSVDSVDDLEVNKVAVPSVPVKAQPATNKHSKASPKVSAKSTAKASSKVSSKVSPKVSPKDSAKVPEENTAKVPGNGATQAPKENGATDSTPSPTQHPTSSPTPTTAPTSIPTNTQTPTQDPVTEPLSQESAKAVSTPASFFEVQSVRPSMSVTVMARGISHQIFAFNEAQEEPYAFVSCVHMDSTGVLKVLWMKRIVKGYVTHLYALDPLGIVLVVSQLGAPTDQLDSAKPTKRRKWTAAARSSGRAVGGGGNRSTPASQSMAYVTLVETDTGLTVMDACELNGVNLASVNPVPCGRSIYVTFTATGNTIGLYRLDRVVGAQRWRMAQLFNFKVSSFVDGDGADDIMQLQMLNLPLNAAMFSGYQGKPPGVPTVFSLPKTTETPKPAPAEEQSQRSRPRGGMEELSLGESVMQAMSRRSAGDDVVVYAILVHMREPRVYVLTQQYLPVKIDLSICAALRPQPFSANNAVSLLSLREAYRGKLEASRRNEAESLFYESVNRLVEVMQLNPLLKSDGSPYFTRTGPQMRPRTWVEREQMLIYALVIGSRSEFILSLHEVIHDMFARASVYRLHDSISMMYKSLIEWHTYGWRGKPGVLCGFDSRMMRAIGVNVFAILTGGVLPLLWSLYEALDVECQSRHLGQLECKPARPDMPDSGGGCHRYCARAGVTCPIYRAREVLHSGDDTDNDLLARMRRVCAALLRNVALWQRVLTRR</sequence>
<feature type="region of interest" description="Disordered" evidence="1">
    <location>
        <begin position="883"/>
        <end position="917"/>
    </location>
</feature>
<feature type="compositionally biased region" description="Low complexity" evidence="1">
    <location>
        <begin position="554"/>
        <end position="564"/>
    </location>
</feature>
<evidence type="ECO:0000313" key="3">
    <source>
        <dbReference type="EMBL" id="GIX60738.1"/>
    </source>
</evidence>
<dbReference type="InterPro" id="IPR015943">
    <property type="entry name" value="WD40/YVTN_repeat-like_dom_sf"/>
</dbReference>
<dbReference type="EMBL" id="BPLF01000001">
    <property type="protein sequence ID" value="GIX60738.1"/>
    <property type="molecule type" value="Genomic_DNA"/>
</dbReference>
<dbReference type="GO" id="GO:0005634">
    <property type="term" value="C:nucleus"/>
    <property type="evidence" value="ECO:0007669"/>
    <property type="project" value="InterPro"/>
</dbReference>
<protein>
    <submittedName>
        <fullName evidence="3">WD domain, G-beta repeat-containing protein</fullName>
    </submittedName>
</protein>
<dbReference type="SMART" id="SM00320">
    <property type="entry name" value="WD40"/>
    <property type="match status" value="5"/>
</dbReference>
<evidence type="ECO:0000256" key="2">
    <source>
        <dbReference type="SAM" id="Phobius"/>
    </source>
</evidence>
<feature type="compositionally biased region" description="Low complexity" evidence="1">
    <location>
        <begin position="1005"/>
        <end position="1034"/>
    </location>
</feature>
<organism evidence="3 4">
    <name type="scientific">Babesia caballi</name>
    <dbReference type="NCBI Taxonomy" id="5871"/>
    <lineage>
        <taxon>Eukaryota</taxon>
        <taxon>Sar</taxon>
        <taxon>Alveolata</taxon>
        <taxon>Apicomplexa</taxon>
        <taxon>Aconoidasida</taxon>
        <taxon>Piroplasmida</taxon>
        <taxon>Babesiidae</taxon>
        <taxon>Babesia</taxon>
    </lineage>
</organism>
<dbReference type="GO" id="GO:0031491">
    <property type="term" value="F:nucleosome binding"/>
    <property type="evidence" value="ECO:0007669"/>
    <property type="project" value="TreeGrafter"/>
</dbReference>